<dbReference type="CDD" id="cd06257">
    <property type="entry name" value="DnaJ"/>
    <property type="match status" value="1"/>
</dbReference>
<evidence type="ECO:0000313" key="5">
    <source>
        <dbReference type="EMBL" id="KLO13383.1"/>
    </source>
</evidence>
<evidence type="ECO:0000256" key="1">
    <source>
        <dbReference type="ARBA" id="ARBA00023186"/>
    </source>
</evidence>
<name>A0A0H2RV86_9AGAM</name>
<feature type="compositionally biased region" description="Polar residues" evidence="2">
    <location>
        <begin position="18"/>
        <end position="27"/>
    </location>
</feature>
<dbReference type="PROSITE" id="PS50076">
    <property type="entry name" value="DNAJ_2"/>
    <property type="match status" value="1"/>
</dbReference>
<dbReference type="EMBL" id="KQ085960">
    <property type="protein sequence ID" value="KLO13383.1"/>
    <property type="molecule type" value="Genomic_DNA"/>
</dbReference>
<dbReference type="Pfam" id="PF00226">
    <property type="entry name" value="DnaJ"/>
    <property type="match status" value="1"/>
</dbReference>
<protein>
    <submittedName>
        <fullName evidence="5">DnaJ-domain-containing protein</fullName>
    </submittedName>
</protein>
<dbReference type="Gene3D" id="1.10.287.110">
    <property type="entry name" value="DnaJ domain"/>
    <property type="match status" value="1"/>
</dbReference>
<keyword evidence="3" id="KW-0472">Membrane</keyword>
<feature type="transmembrane region" description="Helical" evidence="3">
    <location>
        <begin position="230"/>
        <end position="250"/>
    </location>
</feature>
<dbReference type="GO" id="GO:0051082">
    <property type="term" value="F:unfolded protein binding"/>
    <property type="evidence" value="ECO:0007669"/>
    <property type="project" value="TreeGrafter"/>
</dbReference>
<dbReference type="Proteomes" id="UP000053477">
    <property type="component" value="Unassembled WGS sequence"/>
</dbReference>
<dbReference type="GO" id="GO:0042026">
    <property type="term" value="P:protein refolding"/>
    <property type="evidence" value="ECO:0007669"/>
    <property type="project" value="TreeGrafter"/>
</dbReference>
<evidence type="ECO:0000256" key="2">
    <source>
        <dbReference type="SAM" id="MobiDB-lite"/>
    </source>
</evidence>
<feature type="compositionally biased region" description="Basic and acidic residues" evidence="2">
    <location>
        <begin position="161"/>
        <end position="173"/>
    </location>
</feature>
<dbReference type="SUPFAM" id="SSF46565">
    <property type="entry name" value="Chaperone J-domain"/>
    <property type="match status" value="1"/>
</dbReference>
<feature type="region of interest" description="Disordered" evidence="2">
    <location>
        <begin position="1"/>
        <end position="43"/>
    </location>
</feature>
<keyword evidence="3" id="KW-1133">Transmembrane helix</keyword>
<dbReference type="AlphaFoldDB" id="A0A0H2RV86"/>
<keyword evidence="1" id="KW-0143">Chaperone</keyword>
<dbReference type="PRINTS" id="PR00625">
    <property type="entry name" value="JDOMAIN"/>
</dbReference>
<sequence>MSSVHRARPTEKKYCPRQFSSSASQGQAHHPPKGGGKTHYDTLNVPRNASRMDVKASYFRLSKLFHPDVNSDPGAKEAFHSVSEAYGVLSDDRKRRKYDQSLLLQSHSSNRSTSPFNSTAAETFRTARSHQAGYDGRKRGATHAWAGAHHHHANYGAHQSSRTDDPETHHRNTDPFSSPYVKRATGSFAGGFSSSSASSNPSRARKVDVDAEMERQRYDRLSSESNLFRALRVVALLVVMSGIGSLFGGAKA</sequence>
<feature type="region of interest" description="Disordered" evidence="2">
    <location>
        <begin position="154"/>
        <end position="180"/>
    </location>
</feature>
<dbReference type="InParanoid" id="A0A0H2RV86"/>
<dbReference type="InterPro" id="IPR001623">
    <property type="entry name" value="DnaJ_domain"/>
</dbReference>
<evidence type="ECO:0000256" key="3">
    <source>
        <dbReference type="SAM" id="Phobius"/>
    </source>
</evidence>
<dbReference type="PANTHER" id="PTHR43096">
    <property type="entry name" value="DNAJ HOMOLOG 1, MITOCHONDRIAL-RELATED"/>
    <property type="match status" value="1"/>
</dbReference>
<dbReference type="OrthoDB" id="445556at2759"/>
<evidence type="ECO:0000259" key="4">
    <source>
        <dbReference type="PROSITE" id="PS50076"/>
    </source>
</evidence>
<keyword evidence="3" id="KW-0812">Transmembrane</keyword>
<dbReference type="SMART" id="SM00271">
    <property type="entry name" value="DnaJ"/>
    <property type="match status" value="1"/>
</dbReference>
<accession>A0A0H2RV86</accession>
<feature type="domain" description="J" evidence="4">
    <location>
        <begin position="38"/>
        <end position="102"/>
    </location>
</feature>
<dbReference type="PANTHER" id="PTHR43096:SF52">
    <property type="entry name" value="DNAJ HOMOLOG 1, MITOCHONDRIAL-RELATED"/>
    <property type="match status" value="1"/>
</dbReference>
<proteinExistence type="predicted"/>
<dbReference type="GO" id="GO:0005737">
    <property type="term" value="C:cytoplasm"/>
    <property type="evidence" value="ECO:0007669"/>
    <property type="project" value="TreeGrafter"/>
</dbReference>
<dbReference type="STRING" id="27342.A0A0H2RV86"/>
<keyword evidence="6" id="KW-1185">Reference proteome</keyword>
<evidence type="ECO:0000313" key="6">
    <source>
        <dbReference type="Proteomes" id="UP000053477"/>
    </source>
</evidence>
<feature type="region of interest" description="Disordered" evidence="2">
    <location>
        <begin position="191"/>
        <end position="210"/>
    </location>
</feature>
<reference evidence="5 6" key="1">
    <citation type="submission" date="2015-04" db="EMBL/GenBank/DDBJ databases">
        <title>Complete genome sequence of Schizopora paradoxa KUC8140, a cosmopolitan wood degrader in East Asia.</title>
        <authorList>
            <consortium name="DOE Joint Genome Institute"/>
            <person name="Min B."/>
            <person name="Park H."/>
            <person name="Jang Y."/>
            <person name="Kim J.-J."/>
            <person name="Kim K.H."/>
            <person name="Pangilinan J."/>
            <person name="Lipzen A."/>
            <person name="Riley R."/>
            <person name="Grigoriev I.V."/>
            <person name="Spatafora J.W."/>
            <person name="Choi I.-G."/>
        </authorList>
    </citation>
    <scope>NUCLEOTIDE SEQUENCE [LARGE SCALE GENOMIC DNA]</scope>
    <source>
        <strain evidence="5 6">KUC8140</strain>
    </source>
</reference>
<dbReference type="InterPro" id="IPR036869">
    <property type="entry name" value="J_dom_sf"/>
</dbReference>
<organism evidence="5 6">
    <name type="scientific">Schizopora paradoxa</name>
    <dbReference type="NCBI Taxonomy" id="27342"/>
    <lineage>
        <taxon>Eukaryota</taxon>
        <taxon>Fungi</taxon>
        <taxon>Dikarya</taxon>
        <taxon>Basidiomycota</taxon>
        <taxon>Agaricomycotina</taxon>
        <taxon>Agaricomycetes</taxon>
        <taxon>Hymenochaetales</taxon>
        <taxon>Schizoporaceae</taxon>
        <taxon>Schizopora</taxon>
    </lineage>
</organism>
<gene>
    <name evidence="5" type="ORF">SCHPADRAFT_940411</name>
</gene>